<name>A0A017HGU5_9RHOB</name>
<dbReference type="Gene3D" id="3.10.105.10">
    <property type="entry name" value="Dipeptide-binding Protein, Domain 3"/>
    <property type="match status" value="1"/>
</dbReference>
<feature type="domain" description="Solute-binding protein family 5" evidence="4">
    <location>
        <begin position="75"/>
        <end position="485"/>
    </location>
</feature>
<accession>A0A017HGU5</accession>
<organism evidence="5 6">
    <name type="scientific">Rubellimicrobium mesophilum DSM 19309</name>
    <dbReference type="NCBI Taxonomy" id="442562"/>
    <lineage>
        <taxon>Bacteria</taxon>
        <taxon>Pseudomonadati</taxon>
        <taxon>Pseudomonadota</taxon>
        <taxon>Alphaproteobacteria</taxon>
        <taxon>Rhodobacterales</taxon>
        <taxon>Roseobacteraceae</taxon>
        <taxon>Rubellimicrobium</taxon>
    </lineage>
</organism>
<dbReference type="AlphaFoldDB" id="A0A017HGU5"/>
<dbReference type="InterPro" id="IPR030678">
    <property type="entry name" value="Peptide/Ni-bd"/>
</dbReference>
<dbReference type="PANTHER" id="PTHR30290:SF64">
    <property type="entry name" value="ABC TRANSPORTER PERIPLASMIC BINDING PROTEIN"/>
    <property type="match status" value="1"/>
</dbReference>
<comment type="similarity">
    <text evidence="2">Belongs to the bacterial solute-binding protein 5 family.</text>
</comment>
<comment type="caution">
    <text evidence="5">The sequence shown here is derived from an EMBL/GenBank/DDBJ whole genome shotgun (WGS) entry which is preliminary data.</text>
</comment>
<keyword evidence="3" id="KW-0732">Signal</keyword>
<dbReference type="PANTHER" id="PTHR30290">
    <property type="entry name" value="PERIPLASMIC BINDING COMPONENT OF ABC TRANSPORTER"/>
    <property type="match status" value="1"/>
</dbReference>
<evidence type="ECO:0000256" key="2">
    <source>
        <dbReference type="ARBA" id="ARBA00005695"/>
    </source>
</evidence>
<dbReference type="PIRSF" id="PIRSF002741">
    <property type="entry name" value="MppA"/>
    <property type="match status" value="1"/>
</dbReference>
<dbReference type="EMBL" id="AOSK01000130">
    <property type="protein sequence ID" value="EYD73520.1"/>
    <property type="molecule type" value="Genomic_DNA"/>
</dbReference>
<dbReference type="Proteomes" id="UP000019666">
    <property type="component" value="Unassembled WGS sequence"/>
</dbReference>
<dbReference type="GO" id="GO:0030288">
    <property type="term" value="C:outer membrane-bounded periplasmic space"/>
    <property type="evidence" value="ECO:0007669"/>
    <property type="project" value="TreeGrafter"/>
</dbReference>
<dbReference type="InterPro" id="IPR039424">
    <property type="entry name" value="SBP_5"/>
</dbReference>
<evidence type="ECO:0000256" key="3">
    <source>
        <dbReference type="ARBA" id="ARBA00022729"/>
    </source>
</evidence>
<evidence type="ECO:0000259" key="4">
    <source>
        <dbReference type="Pfam" id="PF00496"/>
    </source>
</evidence>
<protein>
    <submittedName>
        <fullName evidence="5">ABC transporter, periplasmic substrate-binding protein</fullName>
    </submittedName>
</protein>
<dbReference type="STRING" id="442562.Rumeso_04641"/>
<gene>
    <name evidence="5" type="ORF">Rumeso_04641</name>
</gene>
<dbReference type="Gene3D" id="3.40.190.10">
    <property type="entry name" value="Periplasmic binding protein-like II"/>
    <property type="match status" value="1"/>
</dbReference>
<dbReference type="GO" id="GO:0015833">
    <property type="term" value="P:peptide transport"/>
    <property type="evidence" value="ECO:0007669"/>
    <property type="project" value="TreeGrafter"/>
</dbReference>
<dbReference type="InterPro" id="IPR000914">
    <property type="entry name" value="SBP_5_dom"/>
</dbReference>
<keyword evidence="6" id="KW-1185">Reference proteome</keyword>
<proteinExistence type="inferred from homology"/>
<dbReference type="Pfam" id="PF00496">
    <property type="entry name" value="SBP_bac_5"/>
    <property type="match status" value="1"/>
</dbReference>
<dbReference type="GO" id="GO:1904680">
    <property type="term" value="F:peptide transmembrane transporter activity"/>
    <property type="evidence" value="ECO:0007669"/>
    <property type="project" value="TreeGrafter"/>
</dbReference>
<dbReference type="SUPFAM" id="SSF53850">
    <property type="entry name" value="Periplasmic binding protein-like II"/>
    <property type="match status" value="1"/>
</dbReference>
<dbReference type="GO" id="GO:0042884">
    <property type="term" value="P:microcin transport"/>
    <property type="evidence" value="ECO:0007669"/>
    <property type="project" value="TreeGrafter"/>
</dbReference>
<sequence length="583" mass="64625">MHGIAMYGDPALPPGFDHLPYANPDAPKGGTVVSAEVGSFDSLNPYILKGTVPWQLTFLTTESLLGRSLDEPFTLYPLLAESVETAPDRSWVEFTLNPSATFSDGSPVTVEDVIWSFQTIGEHGHPRYRTFWQKVQSIEPVGERGVRITFNTADRELAMLAGLRPILQKKQWEGVDFENADGLDMIPITSGPYVVDHFDAGRSVTLRRDPDYWGAEIPFRKGTMNLDEVRFEFFGDETAAFEAFKTGDVNIMRETNPAKWATEYDFPLVQEGQIVLDEIPNQRPTGMTGLVMNTRDALFSDIRVRDAMTLAFNFEFINEAMTGGAQPRITSYFSNSPLGMTEGPAEGRVQEFLAEYEADLPPGALEGYALPVSDGSERNRRNVSAALGELEEAGWTVGSDGVLRNAAGEPFQFEVLLENGSSEVASIVDMYVQALQRLGMQVTVNSVDSAQYKERTDAYDFDMTYYRRALSLSPGNEQTLYWGSATADEPGGRNLMGVKSPAIDGLVKELLTSESNEDFVAAAQALDRVLTAGRYVIPFYQWNAALIAHDVRLTYPDTLPVMGDWPGWEPDVWWWDESAAPAQ</sequence>
<evidence type="ECO:0000256" key="1">
    <source>
        <dbReference type="ARBA" id="ARBA00004418"/>
    </source>
</evidence>
<dbReference type="CDD" id="cd08497">
    <property type="entry name" value="MbnE-like"/>
    <property type="match status" value="1"/>
</dbReference>
<comment type="subcellular location">
    <subcellularLocation>
        <location evidence="1">Periplasm</location>
    </subcellularLocation>
</comment>
<dbReference type="PATRIC" id="fig|442562.3.peg.4571"/>
<evidence type="ECO:0000313" key="6">
    <source>
        <dbReference type="Proteomes" id="UP000019666"/>
    </source>
</evidence>
<evidence type="ECO:0000313" key="5">
    <source>
        <dbReference type="EMBL" id="EYD73520.1"/>
    </source>
</evidence>
<dbReference type="GO" id="GO:0043190">
    <property type="term" value="C:ATP-binding cassette (ABC) transporter complex"/>
    <property type="evidence" value="ECO:0007669"/>
    <property type="project" value="InterPro"/>
</dbReference>
<reference evidence="5 6" key="1">
    <citation type="submission" date="2013-02" db="EMBL/GenBank/DDBJ databases">
        <authorList>
            <person name="Fiebig A."/>
            <person name="Goeker M."/>
            <person name="Klenk H.-P.P."/>
        </authorList>
    </citation>
    <scope>NUCLEOTIDE SEQUENCE [LARGE SCALE GENOMIC DNA]</scope>
    <source>
        <strain evidence="5 6">DSM 19309</strain>
    </source>
</reference>
<dbReference type="HOGENOM" id="CLU_023171_0_0_5"/>